<dbReference type="eggNOG" id="ENOG502RS3C">
    <property type="taxonomic scope" value="Eukaryota"/>
</dbReference>
<accession>M7S8A5</accession>
<organism evidence="9 10">
    <name type="scientific">Eutypa lata (strain UCR-EL1)</name>
    <name type="common">Grapevine dieback disease fungus</name>
    <name type="synonym">Eutypa armeniacae</name>
    <dbReference type="NCBI Taxonomy" id="1287681"/>
    <lineage>
        <taxon>Eukaryota</taxon>
        <taxon>Fungi</taxon>
        <taxon>Dikarya</taxon>
        <taxon>Ascomycota</taxon>
        <taxon>Pezizomycotina</taxon>
        <taxon>Sordariomycetes</taxon>
        <taxon>Xylariomycetidae</taxon>
        <taxon>Xylariales</taxon>
        <taxon>Diatrypaceae</taxon>
        <taxon>Eutypa</taxon>
    </lineage>
</organism>
<keyword evidence="3 7" id="KW-0732">Signal</keyword>
<name>M7S8A5_EUTLA</name>
<keyword evidence="6" id="KW-0325">Glycoprotein</keyword>
<dbReference type="Proteomes" id="UP000012174">
    <property type="component" value="Unassembled WGS sequence"/>
</dbReference>
<evidence type="ECO:0000256" key="2">
    <source>
        <dbReference type="ARBA" id="ARBA00022692"/>
    </source>
</evidence>
<keyword evidence="10" id="KW-1185">Reference proteome</keyword>
<dbReference type="KEGG" id="ela:UCREL1_10711"/>
<dbReference type="EMBL" id="KB707437">
    <property type="protein sequence ID" value="EMR62354.1"/>
    <property type="molecule type" value="Genomic_DNA"/>
</dbReference>
<dbReference type="PANTHER" id="PTHR24269">
    <property type="entry name" value="KREMEN PROTEIN"/>
    <property type="match status" value="1"/>
</dbReference>
<gene>
    <name evidence="9" type="ORF">UCREL1_10711</name>
</gene>
<feature type="signal peptide" evidence="7">
    <location>
        <begin position="1"/>
        <end position="27"/>
    </location>
</feature>
<comment type="subcellular location">
    <subcellularLocation>
        <location evidence="1">Membrane</location>
        <topology evidence="1">Single-pass membrane protein</topology>
    </subcellularLocation>
</comment>
<feature type="chain" id="PRO_5004084440" evidence="7">
    <location>
        <begin position="28"/>
        <end position="520"/>
    </location>
</feature>
<keyword evidence="4" id="KW-1133">Transmembrane helix</keyword>
<proteinExistence type="predicted"/>
<dbReference type="OMA" id="WNITITP"/>
<dbReference type="InterPro" id="IPR051836">
    <property type="entry name" value="Kremen_rcpt"/>
</dbReference>
<evidence type="ECO:0000256" key="7">
    <source>
        <dbReference type="SAM" id="SignalP"/>
    </source>
</evidence>
<evidence type="ECO:0000256" key="5">
    <source>
        <dbReference type="ARBA" id="ARBA00023136"/>
    </source>
</evidence>
<protein>
    <submittedName>
        <fullName evidence="9">Putative wsc-domain-containing protein</fullName>
    </submittedName>
</protein>
<dbReference type="InterPro" id="IPR002889">
    <property type="entry name" value="WSC_carb-bd"/>
</dbReference>
<reference evidence="10" key="1">
    <citation type="journal article" date="2013" name="Genome Announc.">
        <title>Draft genome sequence of the grapevine dieback fungus Eutypa lata UCR-EL1.</title>
        <authorList>
            <person name="Blanco-Ulate B."/>
            <person name="Rolshausen P.E."/>
            <person name="Cantu D."/>
        </authorList>
    </citation>
    <scope>NUCLEOTIDE SEQUENCE [LARGE SCALE GENOMIC DNA]</scope>
    <source>
        <strain evidence="10">UCR-EL1</strain>
    </source>
</reference>
<evidence type="ECO:0000256" key="6">
    <source>
        <dbReference type="ARBA" id="ARBA00023180"/>
    </source>
</evidence>
<evidence type="ECO:0000313" key="10">
    <source>
        <dbReference type="Proteomes" id="UP000012174"/>
    </source>
</evidence>
<evidence type="ECO:0000256" key="3">
    <source>
        <dbReference type="ARBA" id="ARBA00022729"/>
    </source>
</evidence>
<dbReference type="PROSITE" id="PS51212">
    <property type="entry name" value="WSC"/>
    <property type="match status" value="2"/>
</dbReference>
<dbReference type="OrthoDB" id="3563678at2759"/>
<evidence type="ECO:0000256" key="1">
    <source>
        <dbReference type="ARBA" id="ARBA00004167"/>
    </source>
</evidence>
<evidence type="ECO:0000256" key="4">
    <source>
        <dbReference type="ARBA" id="ARBA00022989"/>
    </source>
</evidence>
<feature type="domain" description="WSC" evidence="8">
    <location>
        <begin position="44"/>
        <end position="168"/>
    </location>
</feature>
<dbReference type="HOGENOM" id="CLU_523769_0_0_1"/>
<keyword evidence="5" id="KW-0472">Membrane</keyword>
<dbReference type="Pfam" id="PF01822">
    <property type="entry name" value="WSC"/>
    <property type="match status" value="2"/>
</dbReference>
<sequence>MGPSYKARAAAAALAAAAASFAPLASAQGFYYEDLKPDCPAQYNQRYLGCYAATANPFPWTPVNQDLTATGDLSKSYIHWITSTTWNITITPNFCTEVCRAHGLKYASLWNGECSCGNSLDYTDAAGTPVTLTDKVQPDGDCVGPEGCPGDRLEACGTATRARIFVDPSFEDAVAENDLIALVAGYEPLGCFKDPNFPTSQDTVTTPDESFDGPAECFAYCADLGKPLVFMSSDAGDAGQVRCFCGQDFGVKAQEQTPPDDGSCSLDCSDISVTTCTGQNCCGTANGPFPVYANPDLMGCYVPRIPGKSDPAVVTPAWDAYSCFETPDSILNRAVASAPGYNGATVSRAATFLATATATASMNEWILYACYGQDYVDQALAAGYLTAPDATWTAANPLTPDNCAAFCETQTTAYDYVGLAGAGIDQKCYCATGLGGAGTGSNGPTMVQDCNQPCRGDDEQMCGNVNGPIVYARPAVAAAGEYAQSSSSYATTPVYTCTPTSAGRMVRLEKEYTQGLRDLQ</sequence>
<evidence type="ECO:0000313" key="9">
    <source>
        <dbReference type="EMBL" id="EMR62354.1"/>
    </source>
</evidence>
<keyword evidence="2" id="KW-0812">Transmembrane</keyword>
<dbReference type="GO" id="GO:0005886">
    <property type="term" value="C:plasma membrane"/>
    <property type="evidence" value="ECO:0007669"/>
    <property type="project" value="TreeGrafter"/>
</dbReference>
<dbReference type="PANTHER" id="PTHR24269:SF16">
    <property type="entry name" value="PROTEIN SLG1"/>
    <property type="match status" value="1"/>
</dbReference>
<feature type="domain" description="WSC" evidence="8">
    <location>
        <begin position="364"/>
        <end position="474"/>
    </location>
</feature>
<dbReference type="AlphaFoldDB" id="M7S8A5"/>
<evidence type="ECO:0000259" key="8">
    <source>
        <dbReference type="PROSITE" id="PS51212"/>
    </source>
</evidence>